<keyword evidence="4" id="KW-0496">Mitochondrion</keyword>
<sequence>MGTYNKYMVLNSTFINTFFFAIKRIEISNGKPIIYINSKYLLDIMLFLYLHTNCRYDCLVDISSVDYISREVRFEVIYNLLSIDYNSRIEIRCLVEEFGLSSIELIHPAAVWYEREIWDMFGIFFEGNNSLQRILTDYGFNGHPLRKDFPCTGFFDIKYDYITKSVKYFNLSLAQENKIYDYAAVWQK</sequence>
<evidence type="ECO:0000313" key="4">
    <source>
        <dbReference type="EMBL" id="AHA41616.1"/>
    </source>
</evidence>
<dbReference type="Pfam" id="PF00329">
    <property type="entry name" value="Complex1_30kDa"/>
    <property type="match status" value="1"/>
</dbReference>
<dbReference type="GO" id="GO:0008137">
    <property type="term" value="F:NADH dehydrogenase (ubiquinone) activity"/>
    <property type="evidence" value="ECO:0007669"/>
    <property type="project" value="InterPro"/>
</dbReference>
<dbReference type="Gene3D" id="3.30.460.80">
    <property type="entry name" value="NADH:ubiquinone oxidoreductase, 30kDa subunit"/>
    <property type="match status" value="1"/>
</dbReference>
<comment type="similarity">
    <text evidence="1">Belongs to the complex I 30 kDa subunit family.</text>
</comment>
<proteinExistence type="inferred from homology"/>
<geneLocation type="mitochondrion" evidence="4"/>
<dbReference type="GO" id="GO:0016651">
    <property type="term" value="F:oxidoreductase activity, acting on NAD(P)H"/>
    <property type="evidence" value="ECO:0007669"/>
    <property type="project" value="InterPro"/>
</dbReference>
<dbReference type="EMBL" id="MG202006">
    <property type="protein sequence ID" value="ATY40860.1"/>
    <property type="molecule type" value="Genomic_DNA"/>
</dbReference>
<name>V5KVD1_9ALVE</name>
<accession>V5KVD1</accession>
<evidence type="ECO:0000313" key="5">
    <source>
        <dbReference type="EMBL" id="ATY40860.1"/>
    </source>
</evidence>
<dbReference type="InterPro" id="IPR010218">
    <property type="entry name" value="NADH_DH_suC"/>
</dbReference>
<organism evidence="4">
    <name type="scientific">Colponema vietnamica</name>
    <dbReference type="NCBI Taxonomy" id="1492817"/>
    <lineage>
        <taxon>Eukaryota</taxon>
        <taxon>Sar</taxon>
        <taxon>Alveolata</taxon>
        <taxon>Colponemida</taxon>
        <taxon>Colponemidia</taxon>
        <taxon>Colponema</taxon>
    </lineage>
</organism>
<dbReference type="InterPro" id="IPR037232">
    <property type="entry name" value="NADH_quin_OxRdtase_su_C/D-like"/>
</dbReference>
<evidence type="ECO:0000259" key="3">
    <source>
        <dbReference type="Pfam" id="PF00329"/>
    </source>
</evidence>
<feature type="domain" description="NADH:ubiquinone oxidoreductase 30kDa subunit" evidence="3">
    <location>
        <begin position="34"/>
        <end position="153"/>
    </location>
</feature>
<dbReference type="PANTHER" id="PTHR10884">
    <property type="entry name" value="NADH DEHYDROGENASE UBIQUINONE IRON-SULFUR PROTEIN 3"/>
    <property type="match status" value="1"/>
</dbReference>
<gene>
    <name evidence="4" type="primary">nad9</name>
</gene>
<evidence type="ECO:0000256" key="2">
    <source>
        <dbReference type="ARBA" id="ARBA00022448"/>
    </source>
</evidence>
<evidence type="ECO:0000256" key="1">
    <source>
        <dbReference type="ARBA" id="ARBA00007569"/>
    </source>
</evidence>
<dbReference type="SUPFAM" id="SSF143243">
    <property type="entry name" value="Nqo5-like"/>
    <property type="match status" value="1"/>
</dbReference>
<reference evidence="4" key="1">
    <citation type="journal article" date="2013" name="Curr. Biol.">
        <title>Colponemids represent multiple ancient alveolate lineages.</title>
        <authorList>
            <person name="Janouskovec J."/>
            <person name="Tikhonenkov D.V."/>
            <person name="Mikhailov K.V."/>
            <person name="Simdyanov T.G."/>
            <person name="Aleoshin V.V."/>
            <person name="Mylnikov A.P."/>
            <person name="Keeling P.J."/>
        </authorList>
    </citation>
    <scope>NUCLEOTIDE SEQUENCE</scope>
    <source>
        <strain evidence="4">Colp-7a</strain>
    </source>
</reference>
<reference evidence="4" key="2">
    <citation type="journal article" date="2014" name="PLoS ONE">
        <title>Description of Colponema vietnamica sp.n. and Acavomonas peruviana n. gen. n. sp., two new alveolate phyla (Colponemidia nom. nov. and Acavomonidia nom. nov.) and their contributions to reconstructing the ancestral state of alveolates and eukaryotes.</title>
        <authorList>
            <person name="Tikhonenkov D.V."/>
            <person name="Janouskovec J."/>
            <person name="Mylnikov A.P."/>
            <person name="Mikhailov K.V."/>
            <person name="Simdyanov T.G."/>
            <person name="Aleoshin V.V."/>
            <person name="Keeling P.J."/>
        </authorList>
    </citation>
    <scope>NUCLEOTIDE SEQUENCE</scope>
    <source>
        <strain evidence="4">Colp-7a</strain>
    </source>
</reference>
<keyword evidence="2" id="KW-0813">Transport</keyword>
<dbReference type="AlphaFoldDB" id="V5KVD1"/>
<dbReference type="PANTHER" id="PTHR10884:SF14">
    <property type="entry name" value="NADH DEHYDROGENASE [UBIQUINONE] IRON-SULFUR PROTEIN 3, MITOCHONDRIAL"/>
    <property type="match status" value="1"/>
</dbReference>
<reference evidence="5" key="3">
    <citation type="journal article" date="2017" name="Curr. Biol.">
        <title>A New Lineage of Eukaryotes Illuminates Early Mitochondrial Genome Reduction.</title>
        <authorList>
            <person name="Janouskovec J."/>
            <person name="Tikhonenkov D.V."/>
            <person name="Burki F."/>
            <person name="Howe A.T."/>
            <person name="Rohwer F.L."/>
            <person name="Mylnikov A.P."/>
            <person name="Keeling P.J."/>
        </authorList>
    </citation>
    <scope>NUCLEOTIDE SEQUENCE</scope>
    <source>
        <strain evidence="5">Colp-7a</strain>
    </source>
</reference>
<dbReference type="EMBL" id="KF651057">
    <property type="protein sequence ID" value="AHA41616.1"/>
    <property type="molecule type" value="Genomic_DNA"/>
</dbReference>
<dbReference type="HAMAP" id="MF_01357">
    <property type="entry name" value="NDH1_NuoC"/>
    <property type="match status" value="1"/>
</dbReference>
<protein>
    <submittedName>
        <fullName evidence="4">NADH dehydrogenase subunit 9</fullName>
    </submittedName>
</protein>
<dbReference type="InterPro" id="IPR001268">
    <property type="entry name" value="NADH_UbQ_OxRdtase_30kDa_su"/>
</dbReference>